<proteinExistence type="predicted"/>
<sequence length="161" mass="17651">MKIYFFAKTLGFDVVASANEAPPEGAVEISQAEYAELFAGQGVGKRIAVNDNGAPILVDPAGPSPEQLISIERAWRDSELLKSDALVARHRDELESQAATTLSDADYNALQAYRCDLRSWPKSRKFPAVTDRPVLRMTSGTTGATVKRKRVRKPVQMTESV</sequence>
<dbReference type="AlphaFoldDB" id="A0A3G7TKT3"/>
<accession>A0A3G7TKT3</accession>
<gene>
    <name evidence="1" type="ORF">C4K04_1257</name>
</gene>
<dbReference type="EMBL" id="CP027753">
    <property type="protein sequence ID" value="AZE46949.1"/>
    <property type="molecule type" value="Genomic_DNA"/>
</dbReference>
<evidence type="ECO:0000313" key="1">
    <source>
        <dbReference type="EMBL" id="AZE46949.1"/>
    </source>
</evidence>
<reference evidence="1 2" key="1">
    <citation type="submission" date="2018-03" db="EMBL/GenBank/DDBJ databases">
        <title>Diversity of phytobeneficial traits revealed by whole-genome analysis of worldwide-isolated phenazine-producing Pseudomonas spp.</title>
        <authorList>
            <person name="Biessy A."/>
            <person name="Novinscak A."/>
            <person name="Blom J."/>
            <person name="Leger G."/>
            <person name="Thomashow L.S."/>
            <person name="Cazorla F.M."/>
            <person name="Josic D."/>
            <person name="Filion M."/>
        </authorList>
    </citation>
    <scope>NUCLEOTIDE SEQUENCE [LARGE SCALE GENOMIC DNA]</scope>
    <source>
        <strain evidence="1 2">B25</strain>
    </source>
</reference>
<protein>
    <submittedName>
        <fullName evidence="1">Phage protein</fullName>
    </submittedName>
</protein>
<organism evidence="1 2">
    <name type="scientific">Pseudomonas chlororaphis</name>
    <dbReference type="NCBI Taxonomy" id="587753"/>
    <lineage>
        <taxon>Bacteria</taxon>
        <taxon>Pseudomonadati</taxon>
        <taxon>Pseudomonadota</taxon>
        <taxon>Gammaproteobacteria</taxon>
        <taxon>Pseudomonadales</taxon>
        <taxon>Pseudomonadaceae</taxon>
        <taxon>Pseudomonas</taxon>
    </lineage>
</organism>
<dbReference type="Proteomes" id="UP000268048">
    <property type="component" value="Chromosome"/>
</dbReference>
<evidence type="ECO:0000313" key="2">
    <source>
        <dbReference type="Proteomes" id="UP000268048"/>
    </source>
</evidence>
<name>A0A3G7TKT3_9PSED</name>
<dbReference type="RefSeq" id="WP_206429788.1">
    <property type="nucleotide sequence ID" value="NZ_CP027753.1"/>
</dbReference>